<comment type="caution">
    <text evidence="1">The sequence shown here is derived from an EMBL/GenBank/DDBJ whole genome shotgun (WGS) entry which is preliminary data.</text>
</comment>
<feature type="non-terminal residue" evidence="1">
    <location>
        <position position="1"/>
    </location>
</feature>
<feature type="non-terminal residue" evidence="1">
    <location>
        <position position="46"/>
    </location>
</feature>
<accession>A0ACA9NUX8</accession>
<organism evidence="1 2">
    <name type="scientific">Dentiscutata heterogama</name>
    <dbReference type="NCBI Taxonomy" id="1316150"/>
    <lineage>
        <taxon>Eukaryota</taxon>
        <taxon>Fungi</taxon>
        <taxon>Fungi incertae sedis</taxon>
        <taxon>Mucoromycota</taxon>
        <taxon>Glomeromycotina</taxon>
        <taxon>Glomeromycetes</taxon>
        <taxon>Diversisporales</taxon>
        <taxon>Gigasporaceae</taxon>
        <taxon>Dentiscutata</taxon>
    </lineage>
</organism>
<reference evidence="1" key="1">
    <citation type="submission" date="2021-06" db="EMBL/GenBank/DDBJ databases">
        <authorList>
            <person name="Kallberg Y."/>
            <person name="Tangrot J."/>
            <person name="Rosling A."/>
        </authorList>
    </citation>
    <scope>NUCLEOTIDE SEQUENCE</scope>
    <source>
        <strain evidence="1">IL203A</strain>
    </source>
</reference>
<name>A0ACA9NUX8_9GLOM</name>
<dbReference type="Proteomes" id="UP000789702">
    <property type="component" value="Unassembled WGS sequence"/>
</dbReference>
<keyword evidence="2" id="KW-1185">Reference proteome</keyword>
<dbReference type="EMBL" id="CAJVPU010018913">
    <property type="protein sequence ID" value="CAG8668645.1"/>
    <property type="molecule type" value="Genomic_DNA"/>
</dbReference>
<proteinExistence type="predicted"/>
<evidence type="ECO:0000313" key="1">
    <source>
        <dbReference type="EMBL" id="CAG8668645.1"/>
    </source>
</evidence>
<evidence type="ECO:0000313" key="2">
    <source>
        <dbReference type="Proteomes" id="UP000789702"/>
    </source>
</evidence>
<sequence>AVGLKLNPEKCELFKDNISFLGHNVGKEGIKPDETKVAKVKEFPIP</sequence>
<protein>
    <submittedName>
        <fullName evidence="1">11922_t:CDS:1</fullName>
    </submittedName>
</protein>
<gene>
    <name evidence="1" type="ORF">DHETER_LOCUS10079</name>
</gene>